<keyword evidence="3" id="KW-1185">Reference proteome</keyword>
<name>A0A6G7YMF1_9SPHN</name>
<feature type="domain" description="Extensin-like C-terminal" evidence="1">
    <location>
        <begin position="60"/>
        <end position="237"/>
    </location>
</feature>
<reference evidence="2 3" key="1">
    <citation type="submission" date="2020-03" db="EMBL/GenBank/DDBJ databases">
        <title>Sphingomonas sp. nov., isolated from fish.</title>
        <authorList>
            <person name="Hyun D.-W."/>
            <person name="Bae J.-W."/>
        </authorList>
    </citation>
    <scope>NUCLEOTIDE SEQUENCE [LARGE SCALE GENOMIC DNA]</scope>
    <source>
        <strain evidence="2 3">HDW15B</strain>
    </source>
</reference>
<dbReference type="KEGG" id="spii:G7077_02340"/>
<dbReference type="InterPro" id="IPR009683">
    <property type="entry name" value="Extensin-like_C"/>
</dbReference>
<dbReference type="EMBL" id="CP049869">
    <property type="protein sequence ID" value="QIK77925.1"/>
    <property type="molecule type" value="Genomic_DNA"/>
</dbReference>
<dbReference type="Pfam" id="PF06904">
    <property type="entry name" value="Extensin-like_C"/>
    <property type="match status" value="1"/>
</dbReference>
<proteinExistence type="predicted"/>
<dbReference type="RefSeq" id="WP_166410320.1">
    <property type="nucleotide sequence ID" value="NZ_CP049869.1"/>
</dbReference>
<dbReference type="AlphaFoldDB" id="A0A6G7YMF1"/>
<organism evidence="2 3">
    <name type="scientific">Sphingomonas piscis</name>
    <dbReference type="NCBI Taxonomy" id="2714943"/>
    <lineage>
        <taxon>Bacteria</taxon>
        <taxon>Pseudomonadati</taxon>
        <taxon>Pseudomonadota</taxon>
        <taxon>Alphaproteobacteria</taxon>
        <taxon>Sphingomonadales</taxon>
        <taxon>Sphingomonadaceae</taxon>
        <taxon>Sphingomonas</taxon>
    </lineage>
</organism>
<evidence type="ECO:0000259" key="1">
    <source>
        <dbReference type="Pfam" id="PF06904"/>
    </source>
</evidence>
<accession>A0A6G7YMF1</accession>
<evidence type="ECO:0000313" key="3">
    <source>
        <dbReference type="Proteomes" id="UP000503222"/>
    </source>
</evidence>
<evidence type="ECO:0000313" key="2">
    <source>
        <dbReference type="EMBL" id="QIK77925.1"/>
    </source>
</evidence>
<dbReference type="Proteomes" id="UP000503222">
    <property type="component" value="Chromosome"/>
</dbReference>
<sequence length="237" mass="25889">MRGVGCLLLLIATGVAIWWFGSRFVRDHPQDVPWTKLSLTQPIGRFTGRKVAGLSEDTALCRSLLEQAGSRAVSASSRRDGPQCGYDDGMRLAEPDLVYDPAGPVTSCPVAAGLFILERQVIQPAARRRFGTEVARVVHAGSYSCRRLYNRSEGAFSEHATADAFDVLGFVLDDGRRISVLKDWSTPGDKAAFLRDVRDGACSLFATVLSPDYNRAHADHLHLDQAQRGAGGWRACR</sequence>
<gene>
    <name evidence="2" type="ORF">G7077_02340</name>
</gene>
<protein>
    <submittedName>
        <fullName evidence="2">Extensin family protein</fullName>
    </submittedName>
</protein>